<accession>A0ABQ2H430</accession>
<dbReference type="EMBL" id="BMNW01000018">
    <property type="protein sequence ID" value="GGM30279.1"/>
    <property type="molecule type" value="Genomic_DNA"/>
</dbReference>
<dbReference type="NCBIfam" id="TIGR01634">
    <property type="entry name" value="tail_P2_I"/>
    <property type="match status" value="1"/>
</dbReference>
<sequence>MTLLPANSTKLERLAADALAEIKRVPIPLRDLVDPDRCPLELLPYLAWARSVDRWDSAWSEKTKREVIKAAYFVHSHKGTIGAVRRVVEPLGYLIRVREWWQESPQATPGTFKLDIGVLDSGITEEMYDGLGLLIDDAKPLSRHLTGLAVSLETRGTPYIGIATYQGETLTVYAYQPEAIVVGGSYAAGGISHDIDTLSIYP</sequence>
<dbReference type="InterPro" id="IPR006521">
    <property type="entry name" value="Tail_protein_I"/>
</dbReference>
<evidence type="ECO:0000313" key="1">
    <source>
        <dbReference type="EMBL" id="GGM30279.1"/>
    </source>
</evidence>
<dbReference type="RefSeq" id="WP_188868492.1">
    <property type="nucleotide sequence ID" value="NZ_BMNW01000018.1"/>
</dbReference>
<protein>
    <submittedName>
        <fullName evidence="1">Phage tail protein I</fullName>
    </submittedName>
</protein>
<proteinExistence type="predicted"/>
<gene>
    <name evidence="1" type="ORF">GCM10009425_46090</name>
</gene>
<comment type="caution">
    <text evidence="1">The sequence shown here is derived from an EMBL/GenBank/DDBJ whole genome shotgun (WGS) entry which is preliminary data.</text>
</comment>
<dbReference type="Proteomes" id="UP000616499">
    <property type="component" value="Unassembled WGS sequence"/>
</dbReference>
<dbReference type="Pfam" id="PF09684">
    <property type="entry name" value="Tail_P2_I"/>
    <property type="match status" value="1"/>
</dbReference>
<keyword evidence="2" id="KW-1185">Reference proteome</keyword>
<evidence type="ECO:0000313" key="2">
    <source>
        <dbReference type="Proteomes" id="UP000616499"/>
    </source>
</evidence>
<name>A0ABQ2H430_9PSED</name>
<reference evidence="2" key="1">
    <citation type="journal article" date="2019" name="Int. J. Syst. Evol. Microbiol.">
        <title>The Global Catalogue of Microorganisms (GCM) 10K type strain sequencing project: providing services to taxonomists for standard genome sequencing and annotation.</title>
        <authorList>
            <consortium name="The Broad Institute Genomics Platform"/>
            <consortium name="The Broad Institute Genome Sequencing Center for Infectious Disease"/>
            <person name="Wu L."/>
            <person name="Ma J."/>
        </authorList>
    </citation>
    <scope>NUCLEOTIDE SEQUENCE [LARGE SCALE GENOMIC DNA]</scope>
    <source>
        <strain evidence="2">JCM 13501</strain>
    </source>
</reference>
<organism evidence="1 2">
    <name type="scientific">Pseudomonas asuensis</name>
    <dbReference type="NCBI Taxonomy" id="1825787"/>
    <lineage>
        <taxon>Bacteria</taxon>
        <taxon>Pseudomonadati</taxon>
        <taxon>Pseudomonadota</taxon>
        <taxon>Gammaproteobacteria</taxon>
        <taxon>Pseudomonadales</taxon>
        <taxon>Pseudomonadaceae</taxon>
        <taxon>Pseudomonas</taxon>
    </lineage>
</organism>